<organism evidence="2 3">
    <name type="scientific">Massilia varians</name>
    <dbReference type="NCBI Taxonomy" id="457921"/>
    <lineage>
        <taxon>Bacteria</taxon>
        <taxon>Pseudomonadati</taxon>
        <taxon>Pseudomonadota</taxon>
        <taxon>Betaproteobacteria</taxon>
        <taxon>Burkholderiales</taxon>
        <taxon>Oxalobacteraceae</taxon>
        <taxon>Telluria group</taxon>
        <taxon>Massilia</taxon>
    </lineage>
</organism>
<dbReference type="PANTHER" id="PTHR22946:SF9">
    <property type="entry name" value="POLYKETIDE TRANSFERASE AF380"/>
    <property type="match status" value="1"/>
</dbReference>
<accession>A0ABN6TEC1</accession>
<dbReference type="InterPro" id="IPR050261">
    <property type="entry name" value="FrsA_esterase"/>
</dbReference>
<proteinExistence type="predicted"/>
<evidence type="ECO:0000256" key="1">
    <source>
        <dbReference type="ARBA" id="ARBA00022801"/>
    </source>
</evidence>
<sequence>MTRKEPVTIAAGPARMEGMLALPAAPIGMVLFAHGSGSGRHSPRNQLVAARLRDAGIGTLLLDLLGADEERRDEHRFDIALLTERLGLAAFWLGTEALTAPLSLGLFGASTGAAAALRLAARDGSGIAAVVSRSGRPDLAGAAALATVVAPTLLIVGGDDGVVVDLNRQALSVLRCDKQLLVIPGATHLFEEPGKLDEVAEAAADWFVRHLVPP</sequence>
<name>A0ABN6TEC1_9BURK</name>
<dbReference type="Gene3D" id="3.40.50.1820">
    <property type="entry name" value="alpha/beta hydrolase"/>
    <property type="match status" value="1"/>
</dbReference>
<keyword evidence="3" id="KW-1185">Reference proteome</keyword>
<dbReference type="RefSeq" id="WP_281907963.1">
    <property type="nucleotide sequence ID" value="NZ_AP026966.1"/>
</dbReference>
<protein>
    <recommendedName>
        <fullName evidence="4">Hydrolase</fullName>
    </recommendedName>
</protein>
<evidence type="ECO:0000313" key="3">
    <source>
        <dbReference type="Proteomes" id="UP001163336"/>
    </source>
</evidence>
<dbReference type="EMBL" id="AP026966">
    <property type="protein sequence ID" value="BDT59324.1"/>
    <property type="molecule type" value="Genomic_DNA"/>
</dbReference>
<reference evidence="2" key="1">
    <citation type="submission" date="2022-11" db="EMBL/GenBank/DDBJ databases">
        <title>Isolation and characterization of PLA-degrading bacterium Massilia sp. from Antarctic soil.</title>
        <authorList>
            <person name="Sato K."/>
            <person name="Gomez-Fuentes C."/>
            <person name="Ahmad S.A."/>
            <person name="Zulkharnain A."/>
        </authorList>
    </citation>
    <scope>NUCLEOTIDE SEQUENCE</scope>
    <source>
        <strain evidence="2">N-3</strain>
    </source>
</reference>
<keyword evidence="1" id="KW-0378">Hydrolase</keyword>
<gene>
    <name evidence="2" type="ORF">MasN3_28180</name>
</gene>
<evidence type="ECO:0008006" key="4">
    <source>
        <dbReference type="Google" id="ProtNLM"/>
    </source>
</evidence>
<dbReference type="InterPro" id="IPR029058">
    <property type="entry name" value="AB_hydrolase_fold"/>
</dbReference>
<dbReference type="SUPFAM" id="SSF53474">
    <property type="entry name" value="alpha/beta-Hydrolases"/>
    <property type="match status" value="1"/>
</dbReference>
<evidence type="ECO:0000313" key="2">
    <source>
        <dbReference type="EMBL" id="BDT59324.1"/>
    </source>
</evidence>
<dbReference type="PANTHER" id="PTHR22946">
    <property type="entry name" value="DIENELACTONE HYDROLASE DOMAIN-CONTAINING PROTEIN-RELATED"/>
    <property type="match status" value="1"/>
</dbReference>
<dbReference type="Proteomes" id="UP001163336">
    <property type="component" value="Chromosome"/>
</dbReference>